<protein>
    <submittedName>
        <fullName evidence="1">Uncharacterized protein</fullName>
    </submittedName>
</protein>
<evidence type="ECO:0000313" key="2">
    <source>
        <dbReference type="Proteomes" id="UP000782610"/>
    </source>
</evidence>
<dbReference type="Proteomes" id="UP000782610">
    <property type="component" value="Unassembled WGS sequence"/>
</dbReference>
<proteinExistence type="predicted"/>
<dbReference type="EMBL" id="JACRAF010000064">
    <property type="protein sequence ID" value="MBI4923897.1"/>
    <property type="molecule type" value="Genomic_DNA"/>
</dbReference>
<evidence type="ECO:0000313" key="1">
    <source>
        <dbReference type="EMBL" id="MBI4923897.1"/>
    </source>
</evidence>
<dbReference type="AlphaFoldDB" id="A0A933L6A1"/>
<accession>A0A933L6A1</accession>
<name>A0A933L6A1_9HYPH</name>
<reference evidence="1" key="1">
    <citation type="submission" date="2020-07" db="EMBL/GenBank/DDBJ databases">
        <title>Huge and variable diversity of episymbiotic CPR bacteria and DPANN archaea in groundwater ecosystems.</title>
        <authorList>
            <person name="He C.Y."/>
            <person name="Keren R."/>
            <person name="Whittaker M."/>
            <person name="Farag I.F."/>
            <person name="Doudna J."/>
            <person name="Cate J.H.D."/>
            <person name="Banfield J.F."/>
        </authorList>
    </citation>
    <scope>NUCLEOTIDE SEQUENCE</scope>
    <source>
        <strain evidence="1">NC_groundwater_1586_Pr3_B-0.1um_66_15</strain>
    </source>
</reference>
<organism evidence="1 2">
    <name type="scientific">Devosia nanyangense</name>
    <dbReference type="NCBI Taxonomy" id="1228055"/>
    <lineage>
        <taxon>Bacteria</taxon>
        <taxon>Pseudomonadati</taxon>
        <taxon>Pseudomonadota</taxon>
        <taxon>Alphaproteobacteria</taxon>
        <taxon>Hyphomicrobiales</taxon>
        <taxon>Devosiaceae</taxon>
        <taxon>Devosia</taxon>
    </lineage>
</organism>
<comment type="caution">
    <text evidence="1">The sequence shown here is derived from an EMBL/GenBank/DDBJ whole genome shotgun (WGS) entry which is preliminary data.</text>
</comment>
<gene>
    <name evidence="1" type="ORF">HY834_19360</name>
</gene>
<sequence length="90" mass="10163">MPRPHSRGAMIERLLKLVDAMVGKLETEMKKPNSKVGEPETATLMRLANSMTKLIELEAAGGQTESEAETREMQDIRDKLLQRIDELKRA</sequence>